<name>A0A5C6F2C5_9BACT</name>
<feature type="transmembrane region" description="Helical" evidence="2">
    <location>
        <begin position="21"/>
        <end position="44"/>
    </location>
</feature>
<keyword evidence="2" id="KW-1133">Transmembrane helix</keyword>
<protein>
    <submittedName>
        <fullName evidence="3">Uncharacterized protein</fullName>
    </submittedName>
</protein>
<feature type="transmembrane region" description="Helical" evidence="2">
    <location>
        <begin position="129"/>
        <end position="149"/>
    </location>
</feature>
<evidence type="ECO:0000256" key="1">
    <source>
        <dbReference type="SAM" id="MobiDB-lite"/>
    </source>
</evidence>
<feature type="transmembrane region" description="Helical" evidence="2">
    <location>
        <begin position="50"/>
        <end position="73"/>
    </location>
</feature>
<keyword evidence="2" id="KW-0812">Transmembrane</keyword>
<feature type="region of interest" description="Disordered" evidence="1">
    <location>
        <begin position="156"/>
        <end position="176"/>
    </location>
</feature>
<accession>A0A5C6F2C5</accession>
<gene>
    <name evidence="3" type="ORF">Poly59_15720</name>
</gene>
<feature type="transmembrane region" description="Helical" evidence="2">
    <location>
        <begin position="94"/>
        <end position="117"/>
    </location>
</feature>
<sequence length="176" mass="18987">MTANVLNDRMTHTKASKIFANALWCVLAIWLVASSLACVIQAWLAPQLTTLMTTVSLGSGMVGVFAMLPGIFLQQPESSIQNLSPGRRVAMTAQFFLIGSVAAMAIRFAGTVALFVACRYQFGLSEKTIAIFVCLWYVLLTSLEIFFLARGAASIDSTPDSRVNFSQSPSTDSTFG</sequence>
<dbReference type="Proteomes" id="UP000317977">
    <property type="component" value="Unassembled WGS sequence"/>
</dbReference>
<evidence type="ECO:0000313" key="3">
    <source>
        <dbReference type="EMBL" id="TWU55275.1"/>
    </source>
</evidence>
<organism evidence="3 4">
    <name type="scientific">Rubripirellula reticaptiva</name>
    <dbReference type="NCBI Taxonomy" id="2528013"/>
    <lineage>
        <taxon>Bacteria</taxon>
        <taxon>Pseudomonadati</taxon>
        <taxon>Planctomycetota</taxon>
        <taxon>Planctomycetia</taxon>
        <taxon>Pirellulales</taxon>
        <taxon>Pirellulaceae</taxon>
        <taxon>Rubripirellula</taxon>
    </lineage>
</organism>
<dbReference type="EMBL" id="SJPX01000002">
    <property type="protein sequence ID" value="TWU55275.1"/>
    <property type="molecule type" value="Genomic_DNA"/>
</dbReference>
<evidence type="ECO:0000313" key="4">
    <source>
        <dbReference type="Proteomes" id="UP000317977"/>
    </source>
</evidence>
<dbReference type="RefSeq" id="WP_222436060.1">
    <property type="nucleotide sequence ID" value="NZ_SJPX01000002.1"/>
</dbReference>
<proteinExistence type="predicted"/>
<dbReference type="AlphaFoldDB" id="A0A5C6F2C5"/>
<keyword evidence="2" id="KW-0472">Membrane</keyword>
<evidence type="ECO:0000256" key="2">
    <source>
        <dbReference type="SAM" id="Phobius"/>
    </source>
</evidence>
<comment type="caution">
    <text evidence="3">The sequence shown here is derived from an EMBL/GenBank/DDBJ whole genome shotgun (WGS) entry which is preliminary data.</text>
</comment>
<keyword evidence="4" id="KW-1185">Reference proteome</keyword>
<reference evidence="3 4" key="1">
    <citation type="submission" date="2019-02" db="EMBL/GenBank/DDBJ databases">
        <title>Deep-cultivation of Planctomycetes and their phenomic and genomic characterization uncovers novel biology.</title>
        <authorList>
            <person name="Wiegand S."/>
            <person name="Jogler M."/>
            <person name="Boedeker C."/>
            <person name="Pinto D."/>
            <person name="Vollmers J."/>
            <person name="Rivas-Marin E."/>
            <person name="Kohn T."/>
            <person name="Peeters S.H."/>
            <person name="Heuer A."/>
            <person name="Rast P."/>
            <person name="Oberbeckmann S."/>
            <person name="Bunk B."/>
            <person name="Jeske O."/>
            <person name="Meyerdierks A."/>
            <person name="Storesund J.E."/>
            <person name="Kallscheuer N."/>
            <person name="Luecker S."/>
            <person name="Lage O.M."/>
            <person name="Pohl T."/>
            <person name="Merkel B.J."/>
            <person name="Hornburger P."/>
            <person name="Mueller R.-W."/>
            <person name="Bruemmer F."/>
            <person name="Labrenz M."/>
            <person name="Spormann A.M."/>
            <person name="Op Den Camp H."/>
            <person name="Overmann J."/>
            <person name="Amann R."/>
            <person name="Jetten M.S.M."/>
            <person name="Mascher T."/>
            <person name="Medema M.H."/>
            <person name="Devos D.P."/>
            <person name="Kaster A.-K."/>
            <person name="Ovreas L."/>
            <person name="Rohde M."/>
            <person name="Galperin M.Y."/>
            <person name="Jogler C."/>
        </authorList>
    </citation>
    <scope>NUCLEOTIDE SEQUENCE [LARGE SCALE GENOMIC DNA]</scope>
    <source>
        <strain evidence="3 4">Poly59</strain>
    </source>
</reference>